<dbReference type="GO" id="GO:0039694">
    <property type="term" value="P:viral RNA genome replication"/>
    <property type="evidence" value="ECO:0007669"/>
    <property type="project" value="InterPro"/>
</dbReference>
<feature type="transmembrane region" description="Helical" evidence="23">
    <location>
        <begin position="763"/>
        <end position="784"/>
    </location>
</feature>
<dbReference type="InterPro" id="IPR001205">
    <property type="entry name" value="RNA-dir_pol_C"/>
</dbReference>
<evidence type="ECO:0000256" key="11">
    <source>
        <dbReference type="ARBA" id="ARBA00022695"/>
    </source>
</evidence>
<dbReference type="InterPro" id="IPR014759">
    <property type="entry name" value="Helicase_SF3_ssRNA_vir"/>
</dbReference>
<evidence type="ECO:0000256" key="5">
    <source>
        <dbReference type="ARBA" id="ARBA00022484"/>
    </source>
</evidence>
<dbReference type="InterPro" id="IPR033703">
    <property type="entry name" value="Rhv-like"/>
</dbReference>
<dbReference type="InterPro" id="IPR009003">
    <property type="entry name" value="Peptidase_S1_PA"/>
</dbReference>
<dbReference type="PROSITE" id="PS50507">
    <property type="entry name" value="RDRP_SSRNA_POS"/>
    <property type="match status" value="1"/>
</dbReference>
<dbReference type="GO" id="GO:0005198">
    <property type="term" value="F:structural molecule activity"/>
    <property type="evidence" value="ECO:0007669"/>
    <property type="project" value="InterPro"/>
</dbReference>
<evidence type="ECO:0000256" key="14">
    <source>
        <dbReference type="ARBA" id="ARBA00022806"/>
    </source>
</evidence>
<evidence type="ECO:0000256" key="17">
    <source>
        <dbReference type="ARBA" id="ARBA00022844"/>
    </source>
</evidence>
<keyword evidence="17" id="KW-0946">Virion</keyword>
<keyword evidence="10" id="KW-0808">Transferase</keyword>
<evidence type="ECO:0000256" key="9">
    <source>
        <dbReference type="ARBA" id="ARBA00022670"/>
    </source>
</evidence>
<dbReference type="Pfam" id="PF00548">
    <property type="entry name" value="Peptidase_C3"/>
    <property type="match status" value="1"/>
</dbReference>
<evidence type="ECO:0000256" key="4">
    <source>
        <dbReference type="ARBA" id="ARBA00020107"/>
    </source>
</evidence>
<evidence type="ECO:0000256" key="6">
    <source>
        <dbReference type="ARBA" id="ARBA00022520"/>
    </source>
</evidence>
<evidence type="ECO:0000256" key="18">
    <source>
        <dbReference type="ARBA" id="ARBA00022870"/>
    </source>
</evidence>
<keyword evidence="7" id="KW-0597">Phosphoprotein</keyword>
<evidence type="ECO:0000256" key="22">
    <source>
        <dbReference type="SAM" id="MobiDB-lite"/>
    </source>
</evidence>
<evidence type="ECO:0000256" key="7">
    <source>
        <dbReference type="ARBA" id="ARBA00022553"/>
    </source>
</evidence>
<evidence type="ECO:0000256" key="1">
    <source>
        <dbReference type="ARBA" id="ARBA00004192"/>
    </source>
</evidence>
<dbReference type="Pfam" id="PF00073">
    <property type="entry name" value="Rhv"/>
    <property type="match status" value="1"/>
</dbReference>
<dbReference type="GO" id="GO:0004197">
    <property type="term" value="F:cysteine-type endopeptidase activity"/>
    <property type="evidence" value="ECO:0007669"/>
    <property type="project" value="InterPro"/>
</dbReference>
<evidence type="ECO:0000256" key="15">
    <source>
        <dbReference type="ARBA" id="ARBA00022807"/>
    </source>
</evidence>
<dbReference type="PROSITE" id="PS51874">
    <property type="entry name" value="PCV_3C_PRO"/>
    <property type="match status" value="1"/>
</dbReference>
<reference evidence="27" key="1">
    <citation type="journal article" date="2024" name="Microb. Genom.">
        <title>The hidden RNA viruses in Blattodea (cockroach and termite).</title>
        <authorList>
            <person name="Fan J."/>
            <person name="Jiang S."/>
            <person name="Li W."/>
            <person name="Li J."/>
            <person name="Pang R."/>
            <person name="Wu H."/>
        </authorList>
    </citation>
    <scope>NUCLEOTIDE SEQUENCE</scope>
</reference>
<dbReference type="InterPro" id="IPR007094">
    <property type="entry name" value="RNA-dir_pol_PSvirus"/>
</dbReference>
<dbReference type="SUPFAM" id="SSF56672">
    <property type="entry name" value="DNA/RNA polymerases"/>
    <property type="match status" value="1"/>
</dbReference>
<keyword evidence="19" id="KW-0693">Viral RNA replication</keyword>
<keyword evidence="5" id="KW-0696">RNA-directed RNA polymerase</keyword>
<dbReference type="InterPro" id="IPR043504">
    <property type="entry name" value="Peptidase_S1_PA_chymotrypsin"/>
</dbReference>
<evidence type="ECO:0000256" key="2">
    <source>
        <dbReference type="ARBA" id="ARBA00004328"/>
    </source>
</evidence>
<keyword evidence="14" id="KW-0347">Helicase</keyword>
<dbReference type="GO" id="GO:0006351">
    <property type="term" value="P:DNA-templated transcription"/>
    <property type="evidence" value="ECO:0007669"/>
    <property type="project" value="InterPro"/>
</dbReference>
<keyword evidence="11" id="KW-0548">Nucleotidyltransferase</keyword>
<evidence type="ECO:0000259" key="24">
    <source>
        <dbReference type="PROSITE" id="PS50507"/>
    </source>
</evidence>
<dbReference type="Gene3D" id="2.60.120.20">
    <property type="match status" value="3"/>
</dbReference>
<evidence type="ECO:0000256" key="21">
    <source>
        <dbReference type="ARBA" id="ARBA00023200"/>
    </source>
</evidence>
<keyword evidence="21" id="KW-1035">Host cytoplasm</keyword>
<protein>
    <recommendedName>
        <fullName evidence="4">Genome polyprotein</fullName>
    </recommendedName>
</protein>
<evidence type="ECO:0000256" key="8">
    <source>
        <dbReference type="ARBA" id="ARBA00022561"/>
    </source>
</evidence>
<dbReference type="CDD" id="cd00205">
    <property type="entry name" value="rhv_like"/>
    <property type="match status" value="2"/>
</dbReference>
<dbReference type="Pfam" id="PF00910">
    <property type="entry name" value="RNA_helicase"/>
    <property type="match status" value="1"/>
</dbReference>
<dbReference type="SUPFAM" id="SSF50494">
    <property type="entry name" value="Trypsin-like serine proteases"/>
    <property type="match status" value="1"/>
</dbReference>
<evidence type="ECO:0000256" key="3">
    <source>
        <dbReference type="ARBA" id="ARBA00004551"/>
    </source>
</evidence>
<keyword evidence="8" id="KW-0167">Capsid protein</keyword>
<keyword evidence="18" id="KW-1043">Host membrane</keyword>
<organism evidence="27">
    <name type="scientific">Pericapritermes dicistro-like virus 1</name>
    <dbReference type="NCBI Taxonomy" id="3032223"/>
    <lineage>
        <taxon>Viruses</taxon>
        <taxon>Riboviria</taxon>
        <taxon>Orthornavirae</taxon>
        <taxon>Pisuviricota</taxon>
        <taxon>Pisoniviricetes</taxon>
        <taxon>Picornavirales</taxon>
        <taxon>Dicistroviridae</taxon>
    </lineage>
</organism>
<dbReference type="GO" id="GO:0003724">
    <property type="term" value="F:RNA helicase activity"/>
    <property type="evidence" value="ECO:0007669"/>
    <property type="project" value="InterPro"/>
</dbReference>
<dbReference type="GO" id="GO:0006508">
    <property type="term" value="P:proteolysis"/>
    <property type="evidence" value="ECO:0007669"/>
    <property type="project" value="UniProtKB-KW"/>
</dbReference>
<keyword evidence="9" id="KW-0645">Protease</keyword>
<sequence>MIMANINDNSNSKEPMAPAGKILGTESEAEIRKFYWSFSNVVAQSPLGSIQVVTRDNSIVRRVLPHEKSWVASLIANWDSFPITMKGYLVNQFFDGFTLPQSAVGCLPVCVYMSDDDEFVVDLEEPMVAQAVTVNFNTSLFHLHREITRCADGMASEYVWLCADLAMTIYLHRQLTSFSSCSVLWFSFFTRVIRGSWDKACEFALTSLLEGSRWFNVPEFGAEVNVEDFEEADEEPKNIDEVFQKFDKSRREWFEEALADELPQNKQKDKKSKTKQKWYKDNGIVDHVLVLIDAVMKSATRLTCDGFMGVARTSSRLAKLWREAKSHREMISCIVTFIQLWSDRAYFFVTGEHTAWYDGFVADEIPCWIESCSTYIMQGGVTSNLKDQKFVDQSDELLRAGIDYRPRVLTYDKTHPTLVRQFESMFRMLSEEKELILSLSATHKPRPAPFVLAVYGASGTGKSLLTDMVIASMATRHGVPLDGREVYVRMSGEKNAYWDNYKGSFGVLYDDIFQNHDPTSCAVEALEIIRIANNVAYPLTMAECSAKGRTMFSSDLIVLTSNSFKIGATGLSHPEAFYRRRDQVWKVDIKKEFRKPHSLALDPSKTGGRCNLTVWDFTLVDSLTEAVIDGPMGYEAFLDSIETSMRQKVASQRSLREEMMEILGITIDPITKRSTWKPTTHEPMVMQAISRVEPDFVSITPPSQLNANFKRMLRPLRLLAHVAATSIARSIVGLFAVAWFWPSVMWVQSKFNGKSLSSKTKREWAASLLPITGIALPAIAYLIYDKFYRSDDPWSQSEVPTRDRQLWERHDRWKGLQRGEEKAKGTSMRARRLARKTRSAQRGGAIATYCVMPMKPIAENMITDPGLNELLRGKLSKNSFFITLNPDEGDVRGLHGIGVSGRVALVPAHLFYNFEDQGTSTFDLLRNRGGLIPGIPVNECEVVILESVDLAFIKFPDPVQSFLSITKFFLKDGMCDEIALSDMVLFIGKSSLDDMERQIVPSEGHFAVDVHYAAGPTDMFLVPAGVKYRAPTKVGDCGSVLLAYNKGRAEKIVGIHVAGALRSAWAASALVTQEIVVSALAFLGETREVVVNPLIDMEGETPHMDLAAQMITRIGALSPKLVPWRSTDTSLRRSDFFETFQEATRAPAVLGGQPDPLILAVSKLNSPGVYVAMSRLEEVVAYVTNTWTNIRGDYPKNVLTVDEAINGCEPFMVLKPLRMDTSPGWPYVLSRDSNGPPGKQQFFDRTADERWVCGPVVQEAYDKRLGGLSRGRVEYPVWTATLKDEPVALAKIAARKTRVFVFPPVDFAILVRQYFGAWVSFIESNYDNQPIKVGIDPLGMDWHNFAKYLKMGTNHARYIASDFSTFDGTMVASIMYAGLSAINKWYDGPAYDNRIREGLFDCMVHAMISVDGELIWCNHGNPSGNPITSLINSLYTQMFMLLAFLSEAPNQGHSLADFTVGVHDGYYGDDNVIAVLNPKLSWFNQTYLRTFAQSIGMKMTNPGQDPDAEWCENPVFLGRSFWFHPQLQRWVGQLNKDSLYEMFNYYDRRTIQREAVLATSYTFVIELANYGKEVFENMCARLRARAHQEGYVIPSHLTYQEEIRRRLNNVVYQGMVCQMWRGAVSRAKAAINPAQSLHVGEHTWGGRRNDAEASMYSWQVPPRSKASLMMQERPQAVDSFHEKQAQKAAGAEETAAEPPASVKDKIKTGASKALSDGLGLAVAQVPSAISSGLLYSALSSASNSGYLPANLSSLVPASTGSDASGAILSQPLGAQDVAPIGNRPPGEGGYGETTPGVVSGGEVSVVNDSTTAVLTASGLPTPITHIQTIPSSIQTISSRLRLIATSSWLASQGETNTIGDVLSPMETLLAMPQIACITQYYTYIRAHIKVQVRINATRFHYGQAVLWWTPCTDSSHGSVTATQHTPDMFWFKHVFVSPTGNNVYEFSIPWCYPTPWFSIDPTKNPFPFGTLRLTVLSPLRSSTEGATQAVPVMVLAGFEGIEVAGPRMIAQGGVFSAMTSVAGTVAKGAGGQIAGAIVGGAMSFGMDAAMRAAMTGGGEEFPNANHAALNMVSGITTMSGINNGPVLSLTGTFSQPKAIGGDDSDLDHIPSLAARLGWLAKVVWDNSMGAGALLKTVYGTPTAMVAPIGSTEYRLTPLAFWTVPFSRWRGDLRFVFRVVASSFHTGKFMAVWTPYGTDLPANVTSFQTMDPLASAYSAVFDIAETSEFEFKCPQLSLVRWMKMLSPAKTTTYNYMSQYNTSGTLSLWVLSPLLSQTELVPPAEIHIFVGAGDGFQVAGPSYSRLSVFTTTAPNLDELVPQAEIGTQGMITSDTAVETDPLDQDFDCFEPVDSLSSLLSLPSPLLKCQMYNIYDPDAAPPHTCALDVVINLNYKTSFIPNLVPNRDGGTFPIVPVEAVSVTAARGYVEWAKMAFRFWRGGRRFAITNSGGLSSVGTIACSIAPAAATSTDASRTGVSWTWNNSGVGNTLEGYGAGWSDPVNGLVAFGVPFMGSPDFVTNYRQGSTSLPDLPGDLLPWNLTVRFAGSSQPVSVVPTNFFSVATWTILNAVSPDTTWAVLMAPSGTVGWTLPSP</sequence>
<dbReference type="InterPro" id="IPR000605">
    <property type="entry name" value="Helicase_SF3_ssDNA/RNA_vir"/>
</dbReference>
<evidence type="ECO:0000256" key="10">
    <source>
        <dbReference type="ARBA" id="ARBA00022679"/>
    </source>
</evidence>
<keyword evidence="16" id="KW-0067">ATP-binding</keyword>
<dbReference type="InterPro" id="IPR043128">
    <property type="entry name" value="Rev_trsase/Diguanyl_cyclase"/>
</dbReference>
<dbReference type="InterPro" id="IPR000199">
    <property type="entry name" value="Peptidase_C3A/C3B_picornavir"/>
</dbReference>
<keyword evidence="6" id="KW-0191">Covalent protein-RNA linkage</keyword>
<dbReference type="EMBL" id="BK063193">
    <property type="protein sequence ID" value="DBA56447.1"/>
    <property type="molecule type" value="Genomic_RNA"/>
</dbReference>
<feature type="compositionally biased region" description="Low complexity" evidence="22">
    <location>
        <begin position="1686"/>
        <end position="1700"/>
    </location>
</feature>
<evidence type="ECO:0000256" key="19">
    <source>
        <dbReference type="ARBA" id="ARBA00022953"/>
    </source>
</evidence>
<dbReference type="InterPro" id="IPR044067">
    <property type="entry name" value="PCV_3C_PRO"/>
</dbReference>
<accession>A0AAT9J9S9</accession>
<keyword evidence="15" id="KW-0788">Thiol protease</keyword>
<comment type="subcellular location">
    <subcellularLocation>
        <location evidence="1">Host cytoplasm</location>
    </subcellularLocation>
    <subcellularLocation>
        <location evidence="3">Host membrane</location>
    </subcellularLocation>
    <subcellularLocation>
        <location evidence="2">Virion</location>
    </subcellularLocation>
</comment>
<dbReference type="Gene3D" id="2.40.10.10">
    <property type="entry name" value="Trypsin-like serine proteases"/>
    <property type="match status" value="1"/>
</dbReference>
<name>A0AAT9J9S9_9VIRU</name>
<keyword evidence="12" id="KW-0547">Nucleotide-binding</keyword>
<dbReference type="Gene3D" id="3.30.70.270">
    <property type="match status" value="1"/>
</dbReference>
<evidence type="ECO:0000256" key="16">
    <source>
        <dbReference type="ARBA" id="ARBA00022840"/>
    </source>
</evidence>
<feature type="region of interest" description="Disordered" evidence="22">
    <location>
        <begin position="1775"/>
        <end position="1795"/>
    </location>
</feature>
<keyword evidence="20 23" id="KW-0472">Membrane</keyword>
<feature type="domain" description="SF3 helicase" evidence="25">
    <location>
        <begin position="429"/>
        <end position="602"/>
    </location>
</feature>
<evidence type="ECO:0000256" key="12">
    <source>
        <dbReference type="ARBA" id="ARBA00022741"/>
    </source>
</evidence>
<feature type="transmembrane region" description="Helical" evidence="23">
    <location>
        <begin position="718"/>
        <end position="742"/>
    </location>
</feature>
<evidence type="ECO:0000313" key="27">
    <source>
        <dbReference type="EMBL" id="DBA56447.1"/>
    </source>
</evidence>
<evidence type="ECO:0000256" key="23">
    <source>
        <dbReference type="SAM" id="Phobius"/>
    </source>
</evidence>
<feature type="domain" description="RdRp catalytic" evidence="24">
    <location>
        <begin position="1356"/>
        <end position="1483"/>
    </location>
</feature>
<dbReference type="InterPro" id="IPR043502">
    <property type="entry name" value="DNA/RNA_pol_sf"/>
</dbReference>
<evidence type="ECO:0000259" key="25">
    <source>
        <dbReference type="PROSITE" id="PS51218"/>
    </source>
</evidence>
<dbReference type="PROSITE" id="PS51218">
    <property type="entry name" value="SF3_HELICASE_2"/>
    <property type="match status" value="1"/>
</dbReference>
<dbReference type="GO" id="GO:0033644">
    <property type="term" value="C:host cell membrane"/>
    <property type="evidence" value="ECO:0007669"/>
    <property type="project" value="UniProtKB-SubCell"/>
</dbReference>
<dbReference type="GO" id="GO:0003968">
    <property type="term" value="F:RNA-directed RNA polymerase activity"/>
    <property type="evidence" value="ECO:0007669"/>
    <property type="project" value="UniProtKB-KW"/>
</dbReference>
<dbReference type="GO" id="GO:0003723">
    <property type="term" value="F:RNA binding"/>
    <property type="evidence" value="ECO:0007669"/>
    <property type="project" value="InterPro"/>
</dbReference>
<dbReference type="SUPFAM" id="SSF88633">
    <property type="entry name" value="Positive stranded ssRNA viruses"/>
    <property type="match status" value="2"/>
</dbReference>
<dbReference type="GO" id="GO:0019028">
    <property type="term" value="C:viral capsid"/>
    <property type="evidence" value="ECO:0007669"/>
    <property type="project" value="UniProtKB-KW"/>
</dbReference>
<keyword evidence="13" id="KW-0378">Hydrolase</keyword>
<proteinExistence type="predicted"/>
<dbReference type="InterPro" id="IPR029053">
    <property type="entry name" value="Viral_coat"/>
</dbReference>
<feature type="domain" description="Peptidase C3" evidence="26">
    <location>
        <begin position="864"/>
        <end position="1076"/>
    </location>
</feature>
<evidence type="ECO:0000256" key="20">
    <source>
        <dbReference type="ARBA" id="ARBA00023136"/>
    </source>
</evidence>
<evidence type="ECO:0000256" key="13">
    <source>
        <dbReference type="ARBA" id="ARBA00022801"/>
    </source>
</evidence>
<dbReference type="InterPro" id="IPR001676">
    <property type="entry name" value="Picornavirus_capsid"/>
</dbReference>
<feature type="region of interest" description="Disordered" evidence="22">
    <location>
        <begin position="1671"/>
        <end position="1703"/>
    </location>
</feature>
<evidence type="ECO:0000259" key="26">
    <source>
        <dbReference type="PROSITE" id="PS51874"/>
    </source>
</evidence>
<dbReference type="GO" id="GO:0005524">
    <property type="term" value="F:ATP binding"/>
    <property type="evidence" value="ECO:0007669"/>
    <property type="project" value="UniProtKB-KW"/>
</dbReference>
<dbReference type="Pfam" id="PF00680">
    <property type="entry name" value="RdRP_1"/>
    <property type="match status" value="1"/>
</dbReference>
<keyword evidence="23" id="KW-0812">Transmembrane</keyword>
<keyword evidence="23" id="KW-1133">Transmembrane helix</keyword>